<organism evidence="11 12">
    <name type="scientific">Ceratopteris richardii</name>
    <name type="common">Triangle waterfern</name>
    <dbReference type="NCBI Taxonomy" id="49495"/>
    <lineage>
        <taxon>Eukaryota</taxon>
        <taxon>Viridiplantae</taxon>
        <taxon>Streptophyta</taxon>
        <taxon>Embryophyta</taxon>
        <taxon>Tracheophyta</taxon>
        <taxon>Polypodiopsida</taxon>
        <taxon>Polypodiidae</taxon>
        <taxon>Polypodiales</taxon>
        <taxon>Pteridineae</taxon>
        <taxon>Pteridaceae</taxon>
        <taxon>Parkerioideae</taxon>
        <taxon>Ceratopteris</taxon>
    </lineage>
</organism>
<dbReference type="PANTHER" id="PTHR11474:SF76">
    <property type="entry name" value="SHKT DOMAIN-CONTAINING PROTEIN"/>
    <property type="match status" value="1"/>
</dbReference>
<feature type="chain" id="PRO_5035781236" description="Tyrosinase copper-binding domain-containing protein" evidence="8">
    <location>
        <begin position="36"/>
        <end position="563"/>
    </location>
</feature>
<dbReference type="Gene3D" id="1.10.1280.10">
    <property type="entry name" value="Di-copper center containing domain from catechol oxidase"/>
    <property type="match status" value="1"/>
</dbReference>
<evidence type="ECO:0000256" key="7">
    <source>
        <dbReference type="ARBA" id="ARBA00023157"/>
    </source>
</evidence>
<dbReference type="Pfam" id="PF00264">
    <property type="entry name" value="Tyrosinase"/>
    <property type="match status" value="1"/>
</dbReference>
<dbReference type="PROSITE" id="PS00498">
    <property type="entry name" value="TYROSINASE_2"/>
    <property type="match status" value="1"/>
</dbReference>
<evidence type="ECO:0000256" key="4">
    <source>
        <dbReference type="ARBA" id="ARBA00022784"/>
    </source>
</evidence>
<reference evidence="11" key="1">
    <citation type="submission" date="2021-08" db="EMBL/GenBank/DDBJ databases">
        <title>WGS assembly of Ceratopteris richardii.</title>
        <authorList>
            <person name="Marchant D.B."/>
            <person name="Chen G."/>
            <person name="Jenkins J."/>
            <person name="Shu S."/>
            <person name="Leebens-Mack J."/>
            <person name="Grimwood J."/>
            <person name="Schmutz J."/>
            <person name="Soltis P."/>
            <person name="Soltis D."/>
            <person name="Chen Z.-H."/>
        </authorList>
    </citation>
    <scope>NUCLEOTIDE SEQUENCE</scope>
    <source>
        <strain evidence="11">Whitten #5841</strain>
        <tissue evidence="11">Leaf</tissue>
    </source>
</reference>
<dbReference type="SUPFAM" id="SSF48056">
    <property type="entry name" value="Di-copper centre-containing domain"/>
    <property type="match status" value="1"/>
</dbReference>
<feature type="domain" description="Tyrosinase copper-binding" evidence="10">
    <location>
        <begin position="320"/>
        <end position="331"/>
    </location>
</feature>
<proteinExistence type="inferred from homology"/>
<comment type="similarity">
    <text evidence="2">Belongs to the tyrosinase family.</text>
</comment>
<evidence type="ECO:0000259" key="10">
    <source>
        <dbReference type="PROSITE" id="PS00498"/>
    </source>
</evidence>
<protein>
    <recommendedName>
        <fullName evidence="9 10">Tyrosinase copper-binding domain-containing protein</fullName>
    </recommendedName>
</protein>
<evidence type="ECO:0000256" key="1">
    <source>
        <dbReference type="ARBA" id="ARBA00001973"/>
    </source>
</evidence>
<comment type="caution">
    <text evidence="11">The sequence shown here is derived from an EMBL/GenBank/DDBJ whole genome shotgun (WGS) entry which is preliminary data.</text>
</comment>
<keyword evidence="6" id="KW-0186">Copper</keyword>
<keyword evidence="5" id="KW-0560">Oxidoreductase</keyword>
<evidence type="ECO:0000313" key="12">
    <source>
        <dbReference type="Proteomes" id="UP000825935"/>
    </source>
</evidence>
<keyword evidence="3" id="KW-0479">Metal-binding</keyword>
<keyword evidence="12" id="KW-1185">Reference proteome</keyword>
<evidence type="ECO:0000256" key="6">
    <source>
        <dbReference type="ARBA" id="ARBA00023008"/>
    </source>
</evidence>
<evidence type="ECO:0000256" key="8">
    <source>
        <dbReference type="SAM" id="SignalP"/>
    </source>
</evidence>
<evidence type="ECO:0000256" key="2">
    <source>
        <dbReference type="ARBA" id="ARBA00009928"/>
    </source>
</evidence>
<dbReference type="InterPro" id="IPR002227">
    <property type="entry name" value="Tyrosinase_Cu-bd"/>
</dbReference>
<evidence type="ECO:0000256" key="3">
    <source>
        <dbReference type="ARBA" id="ARBA00022723"/>
    </source>
</evidence>
<dbReference type="InterPro" id="IPR050316">
    <property type="entry name" value="Tyrosinase/Hemocyanin"/>
</dbReference>
<name>A0A8T2T4A0_CERRI</name>
<dbReference type="GO" id="GO:0046872">
    <property type="term" value="F:metal ion binding"/>
    <property type="evidence" value="ECO:0007669"/>
    <property type="project" value="UniProtKB-KW"/>
</dbReference>
<accession>A0A8T2T4A0</accession>
<gene>
    <name evidence="11" type="ORF">KP509_15G008900</name>
</gene>
<evidence type="ECO:0000256" key="5">
    <source>
        <dbReference type="ARBA" id="ARBA00023002"/>
    </source>
</evidence>
<dbReference type="EMBL" id="CM035420">
    <property type="protein sequence ID" value="KAH7404057.1"/>
    <property type="molecule type" value="Genomic_DNA"/>
</dbReference>
<sequence>MARMPSNSRLCIASLRTWLQNALLLQCFCWQIAYAGSRHVLAPDISSCHLPLGFPRGERPYDCCAPAPGYEPRLFRPTPSVEVAEAVQNSTVRREKVRPATSSADASYAAKLARAYRLMKALPPDDPRSFMQQANIHCAYCNTVYNQANSSQVFQVHHSWLFFPFHRWYLYFHERILARLLGDEYFALPFWNYDHPDGASIPWFFSSRTSPFPELSDASREPAHDMPATVALDHNVDTESRSHIVQMRENANTMYRALLRDASAPERFFGWPYRHDDPPMEHYGCGTVELKPHNTVHDWVGNRSAVGLKDMGTFHLAAHDPLFYAHHAQIDRLWELWKAIPGHRDIDDDDYVNAEFLFYNEYGEMVRVKAGDASDLNLLGYRYEGVDTPWMHYVPDRRSAARAKLNATHKLCVIGEDMLTAPCSFTVARDPSVTKSSPWLEERLVLTMLFNQSQIKVDIYLNYPSVSSTADTGCEEYLTDVSLTQADLHWDTDRDGGIGNKTVRIPITERLISLDLMEEHNIVVTLVPKTSPSLLSAGRIAMLDSFVEYAAPYKRWTNEDEES</sequence>
<dbReference type="InterPro" id="IPR008922">
    <property type="entry name" value="Di-copper_centre_dom_sf"/>
</dbReference>
<dbReference type="PROSITE" id="PS00497">
    <property type="entry name" value="TYROSINASE_1"/>
    <property type="match status" value="1"/>
</dbReference>
<dbReference type="PANTHER" id="PTHR11474">
    <property type="entry name" value="TYROSINASE FAMILY MEMBER"/>
    <property type="match status" value="1"/>
</dbReference>
<dbReference type="PRINTS" id="PR00092">
    <property type="entry name" value="TYROSINASE"/>
</dbReference>
<keyword evidence="4" id="KW-0883">Thioether bond</keyword>
<dbReference type="InterPro" id="IPR022739">
    <property type="entry name" value="Polyphenol_oxidase_cen"/>
</dbReference>
<feature type="domain" description="Tyrosinase copper-binding" evidence="9">
    <location>
        <begin position="157"/>
        <end position="174"/>
    </location>
</feature>
<dbReference type="AlphaFoldDB" id="A0A8T2T4A0"/>
<dbReference type="OrthoDB" id="1879980at2759"/>
<dbReference type="InterPro" id="IPR022740">
    <property type="entry name" value="Polyphenol_oxidase_C"/>
</dbReference>
<evidence type="ECO:0000313" key="11">
    <source>
        <dbReference type="EMBL" id="KAH7404057.1"/>
    </source>
</evidence>
<dbReference type="Proteomes" id="UP000825935">
    <property type="component" value="Chromosome 15"/>
</dbReference>
<keyword evidence="7" id="KW-1015">Disulfide bond</keyword>
<comment type="cofactor">
    <cofactor evidence="1">
        <name>Cu(2+)</name>
        <dbReference type="ChEBI" id="CHEBI:29036"/>
    </cofactor>
</comment>
<dbReference type="Pfam" id="PF12142">
    <property type="entry name" value="PPO1_DWL"/>
    <property type="match status" value="1"/>
</dbReference>
<feature type="signal peptide" evidence="8">
    <location>
        <begin position="1"/>
        <end position="35"/>
    </location>
</feature>
<dbReference type="Pfam" id="PF12143">
    <property type="entry name" value="PPO1_KFDV"/>
    <property type="match status" value="1"/>
</dbReference>
<keyword evidence="8" id="KW-0732">Signal</keyword>
<dbReference type="GO" id="GO:0004097">
    <property type="term" value="F:catechol oxidase activity"/>
    <property type="evidence" value="ECO:0007669"/>
    <property type="project" value="InterPro"/>
</dbReference>
<evidence type="ECO:0000259" key="9">
    <source>
        <dbReference type="PROSITE" id="PS00497"/>
    </source>
</evidence>